<dbReference type="InterPro" id="IPR011990">
    <property type="entry name" value="TPR-like_helical_dom_sf"/>
</dbReference>
<dbReference type="InterPro" id="IPR027417">
    <property type="entry name" value="P-loop_NTPase"/>
</dbReference>
<gene>
    <name evidence="2" type="ORF">NDI38_02005</name>
</gene>
<dbReference type="PANTHER" id="PTHR47691:SF3">
    <property type="entry name" value="HTH-TYPE TRANSCRIPTIONAL REGULATOR RV0890C-RELATED"/>
    <property type="match status" value="1"/>
</dbReference>
<dbReference type="Gene3D" id="1.25.40.10">
    <property type="entry name" value="Tetratricopeptide repeat domain"/>
    <property type="match status" value="2"/>
</dbReference>
<keyword evidence="3" id="KW-1185">Reference proteome</keyword>
<evidence type="ECO:0000313" key="2">
    <source>
        <dbReference type="EMBL" id="MEP1057192.1"/>
    </source>
</evidence>
<dbReference type="SUPFAM" id="SSF48452">
    <property type="entry name" value="TPR-like"/>
    <property type="match status" value="2"/>
</dbReference>
<dbReference type="RefSeq" id="WP_190454080.1">
    <property type="nucleotide sequence ID" value="NZ_JAMPLM010000001.1"/>
</dbReference>
<dbReference type="SUPFAM" id="SSF52540">
    <property type="entry name" value="P-loop containing nucleoside triphosphate hydrolases"/>
    <property type="match status" value="1"/>
</dbReference>
<dbReference type="Pfam" id="PF00931">
    <property type="entry name" value="NB-ARC"/>
    <property type="match status" value="1"/>
</dbReference>
<sequence length="767" mass="87621">MTNSNFIRLRRASLPLERGPQPKADFEAVERVAAQNLLLNFEQASYVLEEWVGREELLAEISRSLNSSECSILGLIGFGGEGKSSLARQWIDSLSKEPAFSALDGFFWWGFYERNNIDEFFEAALSYLSQNKLDLNTLPSTNARANFLAAMLKSGRYLFVLDGLEVMQYESGDDYAFIKNNNLFEFLTYFATGDHKSFCLITSRFPILDLIQFITYKQCNVDRLSDLEGRTLLRNIGVEGNDFQIDKIVQDWDGHALTLILIGAYLVEHFQGNATFIKDIPLPASSEERYEKVSRVLNRYNEYLDKEEQKGVELLSTFRLPIPKSVLSSFFETRKKIVGRLIDNRILRFNSREKHYTIHPLIRTFYEKQLMKEPSSSIEVHQSISNYYLLFANEIPQNPKIEDFTYFVEAVHHLCQAGSYDEADKIRIEKIEQNGIYTLTEVLGADETVLNLMMDFFPSNDVSRDPLVSQPNSKSGILNEIGLCLTKLGRLSEVEKFYKRSLSIDLKHQDLTDAVIKYENLAELYIHLGNLTAGEEAICKSLELARSIQDRLGERTTLVWYGRLSCLLGRLDAAENAFREAEELEKRINPGVKYLFKLRGIYHADFLKRLGNTDYAQKVAEANLEICQRNQWLEYMSRSHRVLGDLAIEGGRDGAAQRHYSEALKLSRSISKQDALIEILLAQSRWAIRQGVVDLARSNLTEALLLARTGGYRIYEADSYLAMAWLHFIDNNQPLAKADAQRANAISTEVGYYLGQVDSCELLSRLI</sequence>
<proteinExistence type="predicted"/>
<reference evidence="2 3" key="1">
    <citation type="submission" date="2022-04" db="EMBL/GenBank/DDBJ databases">
        <title>Positive selection, recombination, and allopatry shape intraspecific diversity of widespread and dominant cyanobacteria.</title>
        <authorList>
            <person name="Wei J."/>
            <person name="Shu W."/>
            <person name="Hu C."/>
        </authorList>
    </citation>
    <scope>NUCLEOTIDE SEQUENCE [LARGE SCALE GENOMIC DNA]</scope>
    <source>
        <strain evidence="2 3">AS-A4</strain>
    </source>
</reference>
<feature type="domain" description="NB-ARC" evidence="1">
    <location>
        <begin position="55"/>
        <end position="168"/>
    </location>
</feature>
<dbReference type="Pfam" id="PF13181">
    <property type="entry name" value="TPR_8"/>
    <property type="match status" value="1"/>
</dbReference>
<dbReference type="Proteomes" id="UP001476950">
    <property type="component" value="Unassembled WGS sequence"/>
</dbReference>
<evidence type="ECO:0000313" key="3">
    <source>
        <dbReference type="Proteomes" id="UP001476950"/>
    </source>
</evidence>
<dbReference type="EMBL" id="JAMPLM010000001">
    <property type="protein sequence ID" value="MEP1057192.1"/>
    <property type="molecule type" value="Genomic_DNA"/>
</dbReference>
<dbReference type="Gene3D" id="3.40.50.300">
    <property type="entry name" value="P-loop containing nucleotide triphosphate hydrolases"/>
    <property type="match status" value="1"/>
</dbReference>
<dbReference type="InterPro" id="IPR002182">
    <property type="entry name" value="NB-ARC"/>
</dbReference>
<dbReference type="SMART" id="SM00028">
    <property type="entry name" value="TPR"/>
    <property type="match status" value="4"/>
</dbReference>
<name>A0ABV0KD78_9CYAN</name>
<evidence type="ECO:0000259" key="1">
    <source>
        <dbReference type="Pfam" id="PF00931"/>
    </source>
</evidence>
<accession>A0ABV0KD78</accession>
<comment type="caution">
    <text evidence="2">The sequence shown here is derived from an EMBL/GenBank/DDBJ whole genome shotgun (WGS) entry which is preliminary data.</text>
</comment>
<organism evidence="2 3">
    <name type="scientific">Stenomitos frigidus AS-A4</name>
    <dbReference type="NCBI Taxonomy" id="2933935"/>
    <lineage>
        <taxon>Bacteria</taxon>
        <taxon>Bacillati</taxon>
        <taxon>Cyanobacteriota</taxon>
        <taxon>Cyanophyceae</taxon>
        <taxon>Leptolyngbyales</taxon>
        <taxon>Leptolyngbyaceae</taxon>
        <taxon>Stenomitos</taxon>
    </lineage>
</organism>
<dbReference type="PANTHER" id="PTHR47691">
    <property type="entry name" value="REGULATOR-RELATED"/>
    <property type="match status" value="1"/>
</dbReference>
<dbReference type="InterPro" id="IPR019734">
    <property type="entry name" value="TPR_rpt"/>
</dbReference>
<protein>
    <submittedName>
        <fullName evidence="2">NB-ARC domain-containing protein</fullName>
    </submittedName>
</protein>